<comment type="caution">
    <text evidence="2">The sequence shown here is derived from an EMBL/GenBank/DDBJ whole genome shotgun (WGS) entry which is preliminary data.</text>
</comment>
<dbReference type="Proteomes" id="UP000717585">
    <property type="component" value="Unassembled WGS sequence"/>
</dbReference>
<gene>
    <name evidence="2" type="ORF">J8273_0633</name>
</gene>
<evidence type="ECO:0000313" key="2">
    <source>
        <dbReference type="EMBL" id="KAG9397503.1"/>
    </source>
</evidence>
<dbReference type="AlphaFoldDB" id="A0A8J6B7Z6"/>
<organism evidence="2 3">
    <name type="scientific">Carpediemonas membranifera</name>
    <dbReference type="NCBI Taxonomy" id="201153"/>
    <lineage>
        <taxon>Eukaryota</taxon>
        <taxon>Metamonada</taxon>
        <taxon>Carpediemonas-like organisms</taxon>
        <taxon>Carpediemonas</taxon>
    </lineage>
</organism>
<accession>A0A8J6B7Z6</accession>
<evidence type="ECO:0000313" key="3">
    <source>
        <dbReference type="Proteomes" id="UP000717585"/>
    </source>
</evidence>
<proteinExistence type="predicted"/>
<dbReference type="EMBL" id="JAHDYR010000001">
    <property type="protein sequence ID" value="KAG9397503.1"/>
    <property type="molecule type" value="Genomic_DNA"/>
</dbReference>
<evidence type="ECO:0000256" key="1">
    <source>
        <dbReference type="SAM" id="MobiDB-lite"/>
    </source>
</evidence>
<reference evidence="2" key="1">
    <citation type="submission" date="2021-05" db="EMBL/GenBank/DDBJ databases">
        <title>A free-living protist that lacks canonical eukaryotic 1 DNA replication and segregation systems.</title>
        <authorList>
            <person name="Salas-Leiva D.E."/>
            <person name="Tromer E.C."/>
            <person name="Curtis B.A."/>
            <person name="Jerlstrom-Hultqvist J."/>
            <person name="Kolisko M."/>
            <person name="Yi Z."/>
            <person name="Salas-Leiva J.S."/>
            <person name="Gallot-Lavallee L."/>
            <person name="Kops G.J.P.L."/>
            <person name="Archibald J.M."/>
            <person name="Simpson A.G.B."/>
            <person name="Roger A.J."/>
        </authorList>
    </citation>
    <scope>NUCLEOTIDE SEQUENCE</scope>
    <source>
        <strain evidence="2">BICM</strain>
    </source>
</reference>
<sequence>MNHCQRKHRQKAEQAVLNGDYSTASMHYHNAAELSIRRLVEALVCVIDDDDYATNLLEHRDASITSLCSLIFNDERSPLLKVADSTQATTILTTFNDAALLNEKACHPERFLEQMNDDGNLKPALTNIRFNDLFGDIDAIILHCQEFKSTQNIEQGPLNGTRVKQTAVTPELGRRPNDSPRPVSGGRSRRDNQTPEPPRQQSPRRSFITRCLAKLASLILVAVYATLGLAAKLLLRTVAFLWPLVSHLPSGWWALSGSASGNTPAGCRAVRESREIKVRLDLVLS</sequence>
<protein>
    <submittedName>
        <fullName evidence="2">Uncharacterized protein</fullName>
    </submittedName>
</protein>
<keyword evidence="3" id="KW-1185">Reference proteome</keyword>
<name>A0A8J6B7Z6_9EUKA</name>
<feature type="region of interest" description="Disordered" evidence="1">
    <location>
        <begin position="155"/>
        <end position="205"/>
    </location>
</feature>